<reference evidence="2 4" key="2">
    <citation type="submission" date="2022-06" db="EMBL/GenBank/DDBJ databases">
        <title>Acetobacer genomes from food samples.</title>
        <authorList>
            <person name="Sombolestani A."/>
        </authorList>
    </citation>
    <scope>NUCLEOTIDE SEQUENCE [LARGE SCALE GENOMIC DNA]</scope>
    <source>
        <strain evidence="2 4">R-83281</strain>
    </source>
</reference>
<dbReference type="Proteomes" id="UP000075312">
    <property type="component" value="Unassembled WGS sequence"/>
</dbReference>
<dbReference type="EMBL" id="LHZY01000036">
    <property type="protein sequence ID" value="KXV71127.1"/>
    <property type="molecule type" value="Genomic_DNA"/>
</dbReference>
<evidence type="ECO:0000313" key="3">
    <source>
        <dbReference type="Proteomes" id="UP000075312"/>
    </source>
</evidence>
<sequence>MQQTFSTAAQARRWLNETAAKAELGQFTDTHPFDKMTIGTLVERYRDECMADRKADRIGHIPAILRDASRKIGPLPGKFERLIEAVSASRSRNVPLFLISLNRHS</sequence>
<evidence type="ECO:0000313" key="4">
    <source>
        <dbReference type="Proteomes" id="UP001523543"/>
    </source>
</evidence>
<protein>
    <submittedName>
        <fullName evidence="1">Uncharacterized protein</fullName>
    </submittedName>
</protein>
<evidence type="ECO:0000313" key="2">
    <source>
        <dbReference type="EMBL" id="MCP1247348.1"/>
    </source>
</evidence>
<dbReference type="AlphaFoldDB" id="A0A149UT89"/>
<comment type="caution">
    <text evidence="1">The sequence shown here is derived from an EMBL/GenBank/DDBJ whole genome shotgun (WGS) entry which is preliminary data.</text>
</comment>
<organism evidence="1 3">
    <name type="scientific">Acetobacter cerevisiae</name>
    <dbReference type="NCBI Taxonomy" id="178900"/>
    <lineage>
        <taxon>Bacteria</taxon>
        <taxon>Pseudomonadati</taxon>
        <taxon>Pseudomonadota</taxon>
        <taxon>Alphaproteobacteria</taxon>
        <taxon>Acetobacterales</taxon>
        <taxon>Acetobacteraceae</taxon>
        <taxon>Acetobacter</taxon>
    </lineage>
</organism>
<keyword evidence="4" id="KW-1185">Reference proteome</keyword>
<gene>
    <name evidence="1" type="ORF">AD952_10445</name>
    <name evidence="2" type="ORF">NKW54_15675</name>
</gene>
<accession>A0A149UT89</accession>
<proteinExistence type="predicted"/>
<reference evidence="1 3" key="1">
    <citation type="submission" date="2015-06" db="EMBL/GenBank/DDBJ databases">
        <title>Improved classification and identification of acetic acid bacteria using matrix-assisted laser desorption/ionization time-of-flight mass spectrometry; Gluconobacter nephelii and Gluconobacter uchimurae are later heterotypic synonyms of Gluconobacter japonicus and Gluconobacter oxydans, respectively.</title>
        <authorList>
            <person name="Li L."/>
            <person name="Cleenwerck I."/>
            <person name="De Vuyst L."/>
            <person name="Vandamme P."/>
        </authorList>
    </citation>
    <scope>NUCLEOTIDE SEQUENCE [LARGE SCALE GENOMIC DNA]</scope>
    <source>
        <strain evidence="1 3">LMG 1608</strain>
    </source>
</reference>
<dbReference type="RefSeq" id="WP_062143119.1">
    <property type="nucleotide sequence ID" value="NZ_JAMYZR010000092.1"/>
</dbReference>
<evidence type="ECO:0000313" key="1">
    <source>
        <dbReference type="EMBL" id="KXV71127.1"/>
    </source>
</evidence>
<dbReference type="PATRIC" id="fig|178900.6.peg.2891"/>
<name>A0A149UT89_9PROT</name>
<dbReference type="EMBL" id="JAMYZR010000092">
    <property type="protein sequence ID" value="MCP1247348.1"/>
    <property type="molecule type" value="Genomic_DNA"/>
</dbReference>
<dbReference type="Proteomes" id="UP001523543">
    <property type="component" value="Unassembled WGS sequence"/>
</dbReference>